<dbReference type="Gene3D" id="3.80.10.10">
    <property type="entry name" value="Ribonuclease Inhibitor"/>
    <property type="match status" value="2"/>
</dbReference>
<evidence type="ECO:0000256" key="3">
    <source>
        <dbReference type="SAM" id="MobiDB-lite"/>
    </source>
</evidence>
<evidence type="ECO:0000313" key="5">
    <source>
        <dbReference type="EMBL" id="KAF9424235.1"/>
    </source>
</evidence>
<keyword evidence="4" id="KW-0732">Signal</keyword>
<feature type="region of interest" description="Disordered" evidence="3">
    <location>
        <begin position="476"/>
        <end position="496"/>
    </location>
</feature>
<feature type="signal peptide" evidence="4">
    <location>
        <begin position="1"/>
        <end position="19"/>
    </location>
</feature>
<dbReference type="PANTHER" id="PTHR24366:SF96">
    <property type="entry name" value="LEUCINE RICH REPEAT CONTAINING 53"/>
    <property type="match status" value="1"/>
</dbReference>
<reference evidence="5" key="1">
    <citation type="submission" date="2020-08" db="EMBL/GenBank/DDBJ databases">
        <title>Spodoptera exigua strain:BAW_Kor-Di-RS1 Genome sequencing and assembly.</title>
        <authorList>
            <person name="Kim J."/>
            <person name="Nam H.Y."/>
            <person name="Kwon M."/>
            <person name="Choi J.H."/>
            <person name="Cho S.R."/>
            <person name="Kim G.-H."/>
        </authorList>
    </citation>
    <scope>NUCLEOTIDE SEQUENCE</scope>
    <source>
        <strain evidence="5">BAW_Kor-Di-RS1</strain>
        <tissue evidence="5">Whole-body</tissue>
    </source>
</reference>
<sequence length="592" mass="67523">MAFWGILSLAFATSMFVEGKSYHYQKREISANICDPIYNNTNAVQCYCIQTGNTNLIRSASCHMVKKDVPTDDKTWDNFEILKDITKLTISNTRGIAISYIPTNALIHTNKLLKIDVKYGNIERIDAFAFANLSLVEEITLSDNQIKILKKHAFAHHRDLTVLGLDSNNIIEINRDVFIELPSLERLYLTNNKITTIHDKAFVHLINLRELEIDRNGLFSLNSETFSGLRNLQKLDLSSNNLEVIGDNTFLPLVNLRTLNLEENKIQMLDEKAFNGLGQLSVLNLAHNKLTTIENVKTFEGLDSLTMLNLKSNQLNELKPQVMSPILKNFYGNTSSLDVEENNFPCDCRLDWFISLMNKTQNIHFKRAIENLKCNPDNNLRELWAKTEEAEKNTGQAFAEEEETQVQNAEYEYYDETQLNGKLFYIDIRDLANCTNTSRRVPIIAIAGKKPETVEADGKLSTKVKASPVSTTMSSTEYEISSSVTTPEDSEDVFETKQTRDNEILKPNKEKETKESFTTVRLVTVSAKPIEHNYDQDMASDQARPEKVKEHTRKSIQDDIKSSPKRAYSSASWNVNNVALVTMLLCFRLYFY</sequence>
<dbReference type="SUPFAM" id="SSF52058">
    <property type="entry name" value="L domain-like"/>
    <property type="match status" value="1"/>
</dbReference>
<dbReference type="SMART" id="SM00369">
    <property type="entry name" value="LRR_TYP"/>
    <property type="match status" value="7"/>
</dbReference>
<proteinExistence type="predicted"/>
<accession>A0A835L9K7</accession>
<evidence type="ECO:0000313" key="6">
    <source>
        <dbReference type="Proteomes" id="UP000648187"/>
    </source>
</evidence>
<keyword evidence="1" id="KW-0433">Leucine-rich repeat</keyword>
<name>A0A835L9K7_SPOEX</name>
<dbReference type="InterPro" id="IPR003591">
    <property type="entry name" value="Leu-rich_rpt_typical-subtyp"/>
</dbReference>
<feature type="compositionally biased region" description="Polar residues" evidence="3">
    <location>
        <begin position="476"/>
        <end position="487"/>
    </location>
</feature>
<evidence type="ECO:0000256" key="4">
    <source>
        <dbReference type="SAM" id="SignalP"/>
    </source>
</evidence>
<dbReference type="SMART" id="SM00365">
    <property type="entry name" value="LRR_SD22"/>
    <property type="match status" value="4"/>
</dbReference>
<dbReference type="PANTHER" id="PTHR24366">
    <property type="entry name" value="IG(IMMUNOGLOBULIN) AND LRR(LEUCINE RICH REPEAT) DOMAINS"/>
    <property type="match status" value="1"/>
</dbReference>
<dbReference type="InterPro" id="IPR032675">
    <property type="entry name" value="LRR_dom_sf"/>
</dbReference>
<dbReference type="PROSITE" id="PS51450">
    <property type="entry name" value="LRR"/>
    <property type="match status" value="4"/>
</dbReference>
<dbReference type="Proteomes" id="UP000648187">
    <property type="component" value="Unassembled WGS sequence"/>
</dbReference>
<protein>
    <recommendedName>
        <fullName evidence="7">Connectin</fullName>
    </recommendedName>
</protein>
<keyword evidence="2" id="KW-0677">Repeat</keyword>
<evidence type="ECO:0008006" key="7">
    <source>
        <dbReference type="Google" id="ProtNLM"/>
    </source>
</evidence>
<feature type="chain" id="PRO_5032383996" description="Connectin" evidence="4">
    <location>
        <begin position="20"/>
        <end position="592"/>
    </location>
</feature>
<feature type="region of interest" description="Disordered" evidence="3">
    <location>
        <begin position="534"/>
        <end position="561"/>
    </location>
</feature>
<gene>
    <name evidence="5" type="ORF">HW555_000628</name>
</gene>
<dbReference type="Pfam" id="PF13855">
    <property type="entry name" value="LRR_8"/>
    <property type="match status" value="2"/>
</dbReference>
<evidence type="ECO:0000256" key="2">
    <source>
        <dbReference type="ARBA" id="ARBA00022737"/>
    </source>
</evidence>
<feature type="compositionally biased region" description="Basic and acidic residues" evidence="3">
    <location>
        <begin position="543"/>
        <end position="561"/>
    </location>
</feature>
<dbReference type="Pfam" id="PF00560">
    <property type="entry name" value="LRR_1"/>
    <property type="match status" value="1"/>
</dbReference>
<dbReference type="EMBL" id="JACKWZ010000004">
    <property type="protein sequence ID" value="KAF9424235.1"/>
    <property type="molecule type" value="Genomic_DNA"/>
</dbReference>
<dbReference type="InterPro" id="IPR001611">
    <property type="entry name" value="Leu-rich_rpt"/>
</dbReference>
<keyword evidence="6" id="KW-1185">Reference proteome</keyword>
<comment type="caution">
    <text evidence="5">The sequence shown here is derived from an EMBL/GenBank/DDBJ whole genome shotgun (WGS) entry which is preliminary data.</text>
</comment>
<evidence type="ECO:0000256" key="1">
    <source>
        <dbReference type="ARBA" id="ARBA00022614"/>
    </source>
</evidence>
<dbReference type="AlphaFoldDB" id="A0A835L9K7"/>
<organism evidence="5 6">
    <name type="scientific">Spodoptera exigua</name>
    <name type="common">Beet armyworm</name>
    <name type="synonym">Noctua fulgens</name>
    <dbReference type="NCBI Taxonomy" id="7107"/>
    <lineage>
        <taxon>Eukaryota</taxon>
        <taxon>Metazoa</taxon>
        <taxon>Ecdysozoa</taxon>
        <taxon>Arthropoda</taxon>
        <taxon>Hexapoda</taxon>
        <taxon>Insecta</taxon>
        <taxon>Pterygota</taxon>
        <taxon>Neoptera</taxon>
        <taxon>Endopterygota</taxon>
        <taxon>Lepidoptera</taxon>
        <taxon>Glossata</taxon>
        <taxon>Ditrysia</taxon>
        <taxon>Noctuoidea</taxon>
        <taxon>Noctuidae</taxon>
        <taxon>Amphipyrinae</taxon>
        <taxon>Spodoptera</taxon>
    </lineage>
</organism>